<accession>A0A1H6F0U5</accession>
<keyword evidence="3" id="KW-1185">Reference proteome</keyword>
<feature type="transmembrane region" description="Helical" evidence="1">
    <location>
        <begin position="41"/>
        <end position="65"/>
    </location>
</feature>
<sequence length="273" mass="29361">MVTNWIDEPIVDPGVPERDRWRIIGASGLLLGRPDPEPPPWVRHLFAVGAAGAAAIGGVLSVAAIGTGHESAGLAALMVFLTAVLFIGVARPSTGQRLATRYAGHYVIPAQLDDPALDLLTRARKAIQDVTASRVHRLGLLDGIANDVVLPERLWDVARLVRTHADLRVEQAEALAELMTPELAAVLEPQQEALRRSVAAVTERVWELEVYASRVRAADSALRASELQKSNDKYRDLLAQTGDTEGLRALTDQADALTTTLREAIAAGQTLSL</sequence>
<gene>
    <name evidence="2" type="ORF">SAMN05444920_12961</name>
</gene>
<name>A0A1H6F0U5_9ACTN</name>
<dbReference type="AlphaFoldDB" id="A0A1H6F0U5"/>
<organism evidence="2 3">
    <name type="scientific">Nonomuraea solani</name>
    <dbReference type="NCBI Taxonomy" id="1144553"/>
    <lineage>
        <taxon>Bacteria</taxon>
        <taxon>Bacillati</taxon>
        <taxon>Actinomycetota</taxon>
        <taxon>Actinomycetes</taxon>
        <taxon>Streptosporangiales</taxon>
        <taxon>Streptosporangiaceae</taxon>
        <taxon>Nonomuraea</taxon>
    </lineage>
</organism>
<proteinExistence type="predicted"/>
<keyword evidence="1" id="KW-0812">Transmembrane</keyword>
<dbReference type="Proteomes" id="UP000236732">
    <property type="component" value="Unassembled WGS sequence"/>
</dbReference>
<protein>
    <submittedName>
        <fullName evidence="2">Uncharacterized protein</fullName>
    </submittedName>
</protein>
<reference evidence="2 3" key="1">
    <citation type="submission" date="2016-10" db="EMBL/GenBank/DDBJ databases">
        <authorList>
            <person name="de Groot N.N."/>
        </authorList>
    </citation>
    <scope>NUCLEOTIDE SEQUENCE [LARGE SCALE GENOMIC DNA]</scope>
    <source>
        <strain evidence="2 3">CGMCC 4.7037</strain>
    </source>
</reference>
<feature type="transmembrane region" description="Helical" evidence="1">
    <location>
        <begin position="72"/>
        <end position="90"/>
    </location>
</feature>
<keyword evidence="1" id="KW-1133">Transmembrane helix</keyword>
<evidence type="ECO:0000256" key="1">
    <source>
        <dbReference type="SAM" id="Phobius"/>
    </source>
</evidence>
<dbReference type="EMBL" id="FNVT01000029">
    <property type="protein sequence ID" value="SEH02725.1"/>
    <property type="molecule type" value="Genomic_DNA"/>
</dbReference>
<keyword evidence="1" id="KW-0472">Membrane</keyword>
<evidence type="ECO:0000313" key="2">
    <source>
        <dbReference type="EMBL" id="SEH02725.1"/>
    </source>
</evidence>
<evidence type="ECO:0000313" key="3">
    <source>
        <dbReference type="Proteomes" id="UP000236732"/>
    </source>
</evidence>